<dbReference type="EMBL" id="BT093249">
    <property type="protein sequence ID" value="ACU17630.1"/>
    <property type="molecule type" value="mRNA"/>
</dbReference>
<dbReference type="OrthoDB" id="1676430at2759"/>
<protein>
    <submittedName>
        <fullName evidence="1">Uncharacterized protein</fullName>
    </submittedName>
</protein>
<organism evidence="1">
    <name type="scientific">Glycine max</name>
    <name type="common">Soybean</name>
    <name type="synonym">Glycine hispida</name>
    <dbReference type="NCBI Taxonomy" id="3847"/>
    <lineage>
        <taxon>Eukaryota</taxon>
        <taxon>Viridiplantae</taxon>
        <taxon>Streptophyta</taxon>
        <taxon>Embryophyta</taxon>
        <taxon>Tracheophyta</taxon>
        <taxon>Spermatophyta</taxon>
        <taxon>Magnoliopsida</taxon>
        <taxon>eudicotyledons</taxon>
        <taxon>Gunneridae</taxon>
        <taxon>Pentapetalae</taxon>
        <taxon>rosids</taxon>
        <taxon>fabids</taxon>
        <taxon>Fabales</taxon>
        <taxon>Fabaceae</taxon>
        <taxon>Papilionoideae</taxon>
        <taxon>50 kb inversion clade</taxon>
        <taxon>NPAAA clade</taxon>
        <taxon>indigoferoid/millettioid clade</taxon>
        <taxon>Phaseoleae</taxon>
        <taxon>Glycine</taxon>
        <taxon>Glycine subgen. Soja</taxon>
    </lineage>
</organism>
<dbReference type="AlphaFoldDB" id="C6T728"/>
<accession>C6T728</accession>
<proteinExistence type="evidence at transcript level"/>
<sequence>MRCFGRLTWPRISELIISSFLSKLPDFQKIIVCSSEFEKCNGPFGWLQCFSLTYSRESDFEEGNHFYRFFDHEPLISKCFNFRGTTNDSEPKAAAAVCG</sequence>
<dbReference type="GeneID" id="100802584"/>
<dbReference type="ExpressionAtlas" id="C6T728">
    <property type="expression patterns" value="baseline and differential"/>
</dbReference>
<name>C6T728_SOYBN</name>
<reference evidence="1" key="1">
    <citation type="submission" date="2009-08" db="EMBL/GenBank/DDBJ databases">
        <authorList>
            <person name="Cheung F."/>
            <person name="Xiao Y."/>
            <person name="Chan A."/>
            <person name="Moskal W."/>
            <person name="Town C.D."/>
        </authorList>
    </citation>
    <scope>NUCLEOTIDE SEQUENCE</scope>
</reference>
<dbReference type="RefSeq" id="NP_001239757.1">
    <property type="nucleotide sequence ID" value="NM_001252828.3"/>
</dbReference>
<dbReference type="KEGG" id="gmx:100802584"/>
<evidence type="ECO:0000313" key="1">
    <source>
        <dbReference type="EMBL" id="ACU17630.1"/>
    </source>
</evidence>